<evidence type="ECO:0000256" key="1">
    <source>
        <dbReference type="SAM" id="MobiDB-lite"/>
    </source>
</evidence>
<organism evidence="2 3">
    <name type="scientific">Nepenthes gracilis</name>
    <name type="common">Slender pitcher plant</name>
    <dbReference type="NCBI Taxonomy" id="150966"/>
    <lineage>
        <taxon>Eukaryota</taxon>
        <taxon>Viridiplantae</taxon>
        <taxon>Streptophyta</taxon>
        <taxon>Embryophyta</taxon>
        <taxon>Tracheophyta</taxon>
        <taxon>Spermatophyta</taxon>
        <taxon>Magnoliopsida</taxon>
        <taxon>eudicotyledons</taxon>
        <taxon>Gunneridae</taxon>
        <taxon>Pentapetalae</taxon>
        <taxon>Caryophyllales</taxon>
        <taxon>Nepenthaceae</taxon>
        <taxon>Nepenthes</taxon>
    </lineage>
</organism>
<keyword evidence="3" id="KW-1185">Reference proteome</keyword>
<comment type="caution">
    <text evidence="2">The sequence shown here is derived from an EMBL/GenBank/DDBJ whole genome shotgun (WGS) entry which is preliminary data.</text>
</comment>
<dbReference type="Proteomes" id="UP001279734">
    <property type="component" value="Unassembled WGS sequence"/>
</dbReference>
<feature type="compositionally biased region" description="Basic and acidic residues" evidence="1">
    <location>
        <begin position="147"/>
        <end position="157"/>
    </location>
</feature>
<reference evidence="2" key="1">
    <citation type="submission" date="2023-05" db="EMBL/GenBank/DDBJ databases">
        <title>Nepenthes gracilis genome sequencing.</title>
        <authorList>
            <person name="Fukushima K."/>
        </authorList>
    </citation>
    <scope>NUCLEOTIDE SEQUENCE</scope>
    <source>
        <strain evidence="2">SING2019-196</strain>
    </source>
</reference>
<feature type="compositionally biased region" description="Polar residues" evidence="1">
    <location>
        <begin position="1"/>
        <end position="12"/>
    </location>
</feature>
<name>A0AAD3XIZ2_NEPGR</name>
<dbReference type="EMBL" id="BSYO01000006">
    <property type="protein sequence ID" value="GMH06150.1"/>
    <property type="molecule type" value="Genomic_DNA"/>
</dbReference>
<feature type="region of interest" description="Disordered" evidence="1">
    <location>
        <begin position="147"/>
        <end position="166"/>
    </location>
</feature>
<gene>
    <name evidence="2" type="ORF">Nepgr_007990</name>
</gene>
<sequence>MEGNVDQLSQFGQALPGDAGAEVDTSKYETYVDGLAPGVPTGSLKEGTSEEISSVAFISLSRVEGSSDLPELIADRDLDQSPFAEGSVLDVFDSVDSFAILQDPEDLDVQELQCGPPVELSCKAPVSIPGATPGNKPVELTSKAEMHADLEPGDDVHVSLSTDDLW</sequence>
<evidence type="ECO:0000313" key="2">
    <source>
        <dbReference type="EMBL" id="GMH06150.1"/>
    </source>
</evidence>
<protein>
    <submittedName>
        <fullName evidence="2">Uncharacterized protein</fullName>
    </submittedName>
</protein>
<proteinExistence type="predicted"/>
<dbReference type="AlphaFoldDB" id="A0AAD3XIZ2"/>
<feature type="region of interest" description="Disordered" evidence="1">
    <location>
        <begin position="1"/>
        <end position="20"/>
    </location>
</feature>
<accession>A0AAD3XIZ2</accession>
<evidence type="ECO:0000313" key="3">
    <source>
        <dbReference type="Proteomes" id="UP001279734"/>
    </source>
</evidence>